<keyword evidence="2" id="KW-1185">Reference proteome</keyword>
<evidence type="ECO:0000313" key="2">
    <source>
        <dbReference type="Proteomes" id="UP001320831"/>
    </source>
</evidence>
<dbReference type="RefSeq" id="WP_260901385.1">
    <property type="nucleotide sequence ID" value="NZ_JAOCZP010000002.1"/>
</dbReference>
<reference evidence="1 2" key="1">
    <citation type="submission" date="2022-09" db="EMBL/GenBank/DDBJ databases">
        <title>Chelativorans salina sp. nov., a novel slightly halophilic bacterium isolated from a saline lake sediment enrichment.</title>
        <authorList>
            <person name="Gao L."/>
            <person name="Fang B.-Z."/>
            <person name="Li W.-J."/>
        </authorList>
    </citation>
    <scope>NUCLEOTIDE SEQUENCE [LARGE SCALE GENOMIC DNA]</scope>
    <source>
        <strain evidence="1 2">EGI FJ00035</strain>
    </source>
</reference>
<comment type="caution">
    <text evidence="1">The sequence shown here is derived from an EMBL/GenBank/DDBJ whole genome shotgun (WGS) entry which is preliminary data.</text>
</comment>
<name>A0ABT2LKA1_9HYPH</name>
<proteinExistence type="predicted"/>
<organism evidence="1 2">
    <name type="scientific">Chelativorans salis</name>
    <dbReference type="NCBI Taxonomy" id="2978478"/>
    <lineage>
        <taxon>Bacteria</taxon>
        <taxon>Pseudomonadati</taxon>
        <taxon>Pseudomonadota</taxon>
        <taxon>Alphaproteobacteria</taxon>
        <taxon>Hyphomicrobiales</taxon>
        <taxon>Phyllobacteriaceae</taxon>
        <taxon>Chelativorans</taxon>
    </lineage>
</organism>
<accession>A0ABT2LKA1</accession>
<gene>
    <name evidence="1" type="ORF">N5A92_07355</name>
</gene>
<protein>
    <submittedName>
        <fullName evidence="1">Uncharacterized protein</fullName>
    </submittedName>
</protein>
<dbReference type="EMBL" id="JAOCZP010000002">
    <property type="protein sequence ID" value="MCT7374852.1"/>
    <property type="molecule type" value="Genomic_DNA"/>
</dbReference>
<dbReference type="Proteomes" id="UP001320831">
    <property type="component" value="Unassembled WGS sequence"/>
</dbReference>
<evidence type="ECO:0000313" key="1">
    <source>
        <dbReference type="EMBL" id="MCT7374852.1"/>
    </source>
</evidence>
<sequence>MDDDEQFMQEMMQSIGEAMKTIPASMRVETGPDEPPPFPREQMTVMYRFLANDAGLPKRCPRRICGRTGCCHGGLGPGDSDACGKLWDDAGSHCMMTAFLALELGWVYERQRKRALVNWMRGLPMADGEEPEEADLPWRR</sequence>